<feature type="transmembrane region" description="Helical" evidence="1">
    <location>
        <begin position="62"/>
        <end position="84"/>
    </location>
</feature>
<dbReference type="Proteomes" id="UP000059113">
    <property type="component" value="Chromosome"/>
</dbReference>
<feature type="transmembrane region" description="Helical" evidence="1">
    <location>
        <begin position="113"/>
        <end position="136"/>
    </location>
</feature>
<dbReference type="InterPro" id="IPR021354">
    <property type="entry name" value="DUF2975"/>
</dbReference>
<evidence type="ECO:0000313" key="2">
    <source>
        <dbReference type="EMBL" id="AKQ41298.1"/>
    </source>
</evidence>
<evidence type="ECO:0008006" key="4">
    <source>
        <dbReference type="Google" id="ProtNLM"/>
    </source>
</evidence>
<dbReference type="RefSeq" id="WP_048884800.1">
    <property type="nucleotide sequence ID" value="NZ_CP011310.1"/>
</dbReference>
<gene>
    <name evidence="2" type="ORF">CP97_03445</name>
</gene>
<dbReference type="EMBL" id="CP011310">
    <property type="protein sequence ID" value="AKQ41298.1"/>
    <property type="molecule type" value="Genomic_DNA"/>
</dbReference>
<dbReference type="KEGG" id="ery:CP97_03445"/>
<sequence length="182" mass="19418">MTNIRQNDPLLLAGKIMTIIMQIACGIAAIALAIAIPVLLFFQGRIAAEIAVELGEQAGEFPLMSIMALLAVVAIAVVLIYLFFDRLRRIIGTVGDGDPFAPANAERLSAMAWLLLGVQIVMVPVAAIGLSIVEWADEVGQEGITFDAGLDLTGILMVIVLFILARVFRIGAAMREDLEGTV</sequence>
<dbReference type="Pfam" id="PF11188">
    <property type="entry name" value="DUF2975"/>
    <property type="match status" value="1"/>
</dbReference>
<protein>
    <recommendedName>
        <fullName evidence="4">DUF2975 domain-containing protein</fullName>
    </recommendedName>
</protein>
<reference evidence="2 3" key="1">
    <citation type="journal article" date="2015" name="Int. J. Syst. Evol. Microbiol.">
        <title>Erythrobacter atlanticus sp. nov., a bacterium from ocean sediment able to degrade polycyclic aromatic hydrocarbons.</title>
        <authorList>
            <person name="Zhuang L."/>
            <person name="Liu Y."/>
            <person name="Wang L."/>
            <person name="Wang W."/>
            <person name="Shao Z."/>
        </authorList>
    </citation>
    <scope>NUCLEOTIDE SEQUENCE [LARGE SCALE GENOMIC DNA]</scope>
    <source>
        <strain evidence="3">s21-N3</strain>
    </source>
</reference>
<keyword evidence="1" id="KW-0472">Membrane</keyword>
<keyword evidence="1" id="KW-1133">Transmembrane helix</keyword>
<reference evidence="3" key="2">
    <citation type="submission" date="2015-04" db="EMBL/GenBank/DDBJ databases">
        <title>The complete genome sequence of Erythrobacter sp. s21-N3.</title>
        <authorList>
            <person name="Zhuang L."/>
            <person name="Liu Y."/>
            <person name="Shao Z."/>
        </authorList>
    </citation>
    <scope>NUCLEOTIDE SEQUENCE [LARGE SCALE GENOMIC DNA]</scope>
    <source>
        <strain evidence="3">s21-N3</strain>
    </source>
</reference>
<dbReference type="AlphaFoldDB" id="A0A0H4VW74"/>
<dbReference type="PATRIC" id="fig|1648404.4.peg.725"/>
<accession>A0A0H4VW74</accession>
<feature type="transmembrane region" description="Helical" evidence="1">
    <location>
        <begin position="12"/>
        <end position="42"/>
    </location>
</feature>
<keyword evidence="3" id="KW-1185">Reference proteome</keyword>
<proteinExistence type="predicted"/>
<dbReference type="STRING" id="1648404.CP97_03445"/>
<keyword evidence="1" id="KW-0812">Transmembrane</keyword>
<name>A0A0H4VW74_9SPHN</name>
<evidence type="ECO:0000313" key="3">
    <source>
        <dbReference type="Proteomes" id="UP000059113"/>
    </source>
</evidence>
<evidence type="ECO:0000256" key="1">
    <source>
        <dbReference type="SAM" id="Phobius"/>
    </source>
</evidence>
<dbReference type="OrthoDB" id="7349915at2"/>
<feature type="transmembrane region" description="Helical" evidence="1">
    <location>
        <begin position="148"/>
        <end position="168"/>
    </location>
</feature>
<organism evidence="2 3">
    <name type="scientific">Aurantiacibacter atlanticus</name>
    <dbReference type="NCBI Taxonomy" id="1648404"/>
    <lineage>
        <taxon>Bacteria</taxon>
        <taxon>Pseudomonadati</taxon>
        <taxon>Pseudomonadota</taxon>
        <taxon>Alphaproteobacteria</taxon>
        <taxon>Sphingomonadales</taxon>
        <taxon>Erythrobacteraceae</taxon>
        <taxon>Aurantiacibacter</taxon>
    </lineage>
</organism>